<dbReference type="InParanoid" id="A0A0V0R7Z6"/>
<feature type="region of interest" description="Disordered" evidence="2">
    <location>
        <begin position="60"/>
        <end position="89"/>
    </location>
</feature>
<dbReference type="AlphaFoldDB" id="A0A0V0R7Z6"/>
<organism evidence="4 5">
    <name type="scientific">Pseudocohnilembus persalinus</name>
    <name type="common">Ciliate</name>
    <dbReference type="NCBI Taxonomy" id="266149"/>
    <lineage>
        <taxon>Eukaryota</taxon>
        <taxon>Sar</taxon>
        <taxon>Alveolata</taxon>
        <taxon>Ciliophora</taxon>
        <taxon>Intramacronucleata</taxon>
        <taxon>Oligohymenophorea</taxon>
        <taxon>Scuticociliatia</taxon>
        <taxon>Philasterida</taxon>
        <taxon>Pseudocohnilembidae</taxon>
        <taxon>Pseudocohnilembus</taxon>
    </lineage>
</organism>
<evidence type="ECO:0000313" key="4">
    <source>
        <dbReference type="EMBL" id="KRX10609.1"/>
    </source>
</evidence>
<feature type="compositionally biased region" description="Basic and acidic residues" evidence="2">
    <location>
        <begin position="60"/>
        <end position="83"/>
    </location>
</feature>
<name>A0A0V0R7Z6_PSEPJ</name>
<evidence type="ECO:0000256" key="3">
    <source>
        <dbReference type="SAM" id="Phobius"/>
    </source>
</evidence>
<keyword evidence="1" id="KW-0175">Coiled coil</keyword>
<proteinExistence type="predicted"/>
<reference evidence="4 5" key="1">
    <citation type="journal article" date="2015" name="Sci. Rep.">
        <title>Genome of the facultative scuticociliatosis pathogen Pseudocohnilembus persalinus provides insight into its virulence through horizontal gene transfer.</title>
        <authorList>
            <person name="Xiong J."/>
            <person name="Wang G."/>
            <person name="Cheng J."/>
            <person name="Tian M."/>
            <person name="Pan X."/>
            <person name="Warren A."/>
            <person name="Jiang C."/>
            <person name="Yuan D."/>
            <person name="Miao W."/>
        </authorList>
    </citation>
    <scope>NUCLEOTIDE SEQUENCE [LARGE SCALE GENOMIC DNA]</scope>
    <source>
        <strain evidence="4">36N120E</strain>
    </source>
</reference>
<evidence type="ECO:0000256" key="2">
    <source>
        <dbReference type="SAM" id="MobiDB-lite"/>
    </source>
</evidence>
<evidence type="ECO:0000313" key="5">
    <source>
        <dbReference type="Proteomes" id="UP000054937"/>
    </source>
</evidence>
<accession>A0A0V0R7Z6</accession>
<protein>
    <recommendedName>
        <fullName evidence="6">Transmembrane protein</fullName>
    </recommendedName>
</protein>
<keyword evidence="3" id="KW-1133">Transmembrane helix</keyword>
<gene>
    <name evidence="4" type="ORF">PPERSA_05429</name>
</gene>
<feature type="transmembrane region" description="Helical" evidence="3">
    <location>
        <begin position="135"/>
        <end position="153"/>
    </location>
</feature>
<comment type="caution">
    <text evidence="4">The sequence shown here is derived from an EMBL/GenBank/DDBJ whole genome shotgun (WGS) entry which is preliminary data.</text>
</comment>
<keyword evidence="3" id="KW-0472">Membrane</keyword>
<keyword evidence="5" id="KW-1185">Reference proteome</keyword>
<sequence length="342" mass="40246">MFKKNFQLISKFQNHQQTLKLLQNSQNFSFISLKNSKQIHFQNQFFLQNQSKFSFCAKKTEENGEKNPENQQKNEEKQKENPEQAKQQIDDQTQQFFKYLKDLMEEDSNNKLSANQFDNYILYDNIVNMNSKVNMNLFGGLFWFGTALFANYYFVSYKIIMTLIPAWFFAGNMVQFQVGRRYSQQLVQQIELAQNQQEVILTLANSSKIVSKIQDVNLIDIVYLSPSGGKSVKSFEETPQLEKNNHFVAIFKAIDQSGKKYDNLRILITEKIVNIENLPLLQQVLLGDAYKVQQYEKVEKVQDSFEQKLKEEDDKLEKELEAEIAKLKKEKEQKEQQNQKKE</sequence>
<dbReference type="Proteomes" id="UP000054937">
    <property type="component" value="Unassembled WGS sequence"/>
</dbReference>
<feature type="transmembrane region" description="Helical" evidence="3">
    <location>
        <begin position="159"/>
        <end position="178"/>
    </location>
</feature>
<keyword evidence="3" id="KW-0812">Transmembrane</keyword>
<evidence type="ECO:0008006" key="6">
    <source>
        <dbReference type="Google" id="ProtNLM"/>
    </source>
</evidence>
<dbReference type="EMBL" id="LDAU01000025">
    <property type="protein sequence ID" value="KRX10609.1"/>
    <property type="molecule type" value="Genomic_DNA"/>
</dbReference>
<evidence type="ECO:0000256" key="1">
    <source>
        <dbReference type="SAM" id="Coils"/>
    </source>
</evidence>
<feature type="coiled-coil region" evidence="1">
    <location>
        <begin position="295"/>
        <end position="342"/>
    </location>
</feature>